<dbReference type="RefSeq" id="WP_198062822.1">
    <property type="nucleotide sequence ID" value="NZ_CP065856.1"/>
</dbReference>
<evidence type="ECO:0000313" key="2">
    <source>
        <dbReference type="EMBL" id="QPV64047.1"/>
    </source>
</evidence>
<organism evidence="2 3">
    <name type="scientific">Halosimplex litoreum</name>
    <dbReference type="NCBI Taxonomy" id="1198301"/>
    <lineage>
        <taxon>Archaea</taxon>
        <taxon>Methanobacteriati</taxon>
        <taxon>Methanobacteriota</taxon>
        <taxon>Stenosarchaea group</taxon>
        <taxon>Halobacteria</taxon>
        <taxon>Halobacteriales</taxon>
        <taxon>Haloarculaceae</taxon>
        <taxon>Halosimplex</taxon>
    </lineage>
</organism>
<proteinExistence type="predicted"/>
<dbReference type="GeneID" id="60587888"/>
<dbReference type="EMBL" id="CP065856">
    <property type="protein sequence ID" value="QPV64047.1"/>
    <property type="molecule type" value="Genomic_DNA"/>
</dbReference>
<evidence type="ECO:0000256" key="1">
    <source>
        <dbReference type="SAM" id="MobiDB-lite"/>
    </source>
</evidence>
<dbReference type="OrthoDB" id="312460at2157"/>
<keyword evidence="3" id="KW-1185">Reference proteome</keyword>
<evidence type="ECO:0000313" key="3">
    <source>
        <dbReference type="Proteomes" id="UP000595001"/>
    </source>
</evidence>
<reference evidence="2 3" key="1">
    <citation type="submission" date="2020-12" db="EMBL/GenBank/DDBJ databases">
        <title>Halosimplex halophilum sp. nov. and Halosimplex salinum sp. nov., two new members of the genus Halosimplex.</title>
        <authorList>
            <person name="Cui H.L."/>
        </authorList>
    </citation>
    <scope>NUCLEOTIDE SEQUENCE [LARGE SCALE GENOMIC DNA]</scope>
    <source>
        <strain evidence="2 3">YGH94</strain>
    </source>
</reference>
<dbReference type="Proteomes" id="UP000595001">
    <property type="component" value="Chromosome"/>
</dbReference>
<accession>A0A7T3KW77</accession>
<evidence type="ECO:0008006" key="4">
    <source>
        <dbReference type="Google" id="ProtNLM"/>
    </source>
</evidence>
<gene>
    <name evidence="2" type="ORF">I7X12_05305</name>
</gene>
<protein>
    <recommendedName>
        <fullName evidence="4">Lipoprotein</fullName>
    </recommendedName>
</protein>
<feature type="region of interest" description="Disordered" evidence="1">
    <location>
        <begin position="28"/>
        <end position="90"/>
    </location>
</feature>
<dbReference type="AlphaFoldDB" id="A0A7T3KW77"/>
<dbReference type="KEGG" id="hlt:I7X12_05305"/>
<feature type="compositionally biased region" description="Low complexity" evidence="1">
    <location>
        <begin position="28"/>
        <end position="39"/>
    </location>
</feature>
<name>A0A7T3KW77_9EURY</name>
<sequence length="429" mass="45238">MATRRPLPTLLCACLLVLAGCGAPFGASTTPDSTSAPTDVGPGATPTATESEPGVSPTASSGDGEPSPTGTEVESSEPGGVGESERVTVTGGDLPVNATVVFRRVERLLGIDKQPPEVVVTDEGAYDFDTIEPSLAQRALGYESGRGSESGCVGTFFPASGGADRVTITLGNLSAETVELILVHEYVHSFQWEIAEFEAAAFDGRIVGGIEEGVPVYVTEQYAQRYEKRWNGRTPLEMRECLYDHAGEAFRPLAAESLFAARYVEGRIDSPANVSAVYRPPPRTAEQVLHGLAPDAEPPRSLDVSVDGADAPDVERAGEIRLRAWLRTGLSADRAATAAAGWGTDRIVRFGIGVEPRVAWVLRMDSTTEADELAAAVDDLETDLESRNATSLRSTRIGEETVVVFGGPDSFVANATASGTERNVTVAAP</sequence>
<dbReference type="PROSITE" id="PS51257">
    <property type="entry name" value="PROKAR_LIPOPROTEIN"/>
    <property type="match status" value="1"/>
</dbReference>